<evidence type="ECO:0000256" key="1">
    <source>
        <dbReference type="ARBA" id="ARBA00037999"/>
    </source>
</evidence>
<dbReference type="Proteomes" id="UP000193136">
    <property type="component" value="Unassembled WGS sequence"/>
</dbReference>
<dbReference type="GO" id="GO:0000271">
    <property type="term" value="P:polysaccharide biosynthetic process"/>
    <property type="evidence" value="ECO:0007669"/>
    <property type="project" value="TreeGrafter"/>
</dbReference>
<dbReference type="InterPro" id="IPR015421">
    <property type="entry name" value="PyrdxlP-dep_Trfase_major"/>
</dbReference>
<dbReference type="EMBL" id="NAAD01000001">
    <property type="protein sequence ID" value="ORJ63388.1"/>
    <property type="molecule type" value="Genomic_DNA"/>
</dbReference>
<dbReference type="Gene3D" id="3.90.1150.10">
    <property type="entry name" value="Aspartate Aminotransferase, domain 1"/>
    <property type="match status" value="1"/>
</dbReference>
<keyword evidence="3 4" id="KW-0663">Pyridoxal phosphate</keyword>
<dbReference type="AlphaFoldDB" id="A0A1X0YDZ6"/>
<evidence type="ECO:0000313" key="7">
    <source>
        <dbReference type="Proteomes" id="UP000193136"/>
    </source>
</evidence>
<feature type="region of interest" description="Disordered" evidence="5">
    <location>
        <begin position="407"/>
        <end position="431"/>
    </location>
</feature>
<comment type="similarity">
    <text evidence="1 4">Belongs to the DegT/DnrJ/EryC1 family.</text>
</comment>
<dbReference type="InterPro" id="IPR015424">
    <property type="entry name" value="PyrdxlP-dep_Trfase"/>
</dbReference>
<organism evidence="6 7">
    <name type="scientific">Geothermobacter hydrogeniphilus</name>
    <dbReference type="NCBI Taxonomy" id="1969733"/>
    <lineage>
        <taxon>Bacteria</taxon>
        <taxon>Pseudomonadati</taxon>
        <taxon>Thermodesulfobacteriota</taxon>
        <taxon>Desulfuromonadia</taxon>
        <taxon>Desulfuromonadales</taxon>
        <taxon>Geothermobacteraceae</taxon>
        <taxon>Geothermobacter</taxon>
    </lineage>
</organism>
<sequence>MRIGRTLPPAAAPLRWKHIVAGLNGWRRGADEVRRFENEIRSFFDVPCCFLLSSGKAALTLILEALKALHAERDEVLIPAFCCYSVPSAIIRAGLKVRFCDLDPETLDFDFALLAPKLNNPRLLAVVSVHQFGAPARVAELLSLAAGTGVTVIEDAAQGFGGYQRDQKLGTLAPVALFSLGRGKALSTVEGGVILTRDASLARVIRRRAATLPAYRPGEMLRLLVYAVALVLLLKPSRFWLPRSLPFLKLGETRFDPDFKIRKLSAFQAGLARGWRSRIARLRRVRAVNSCHWAEILDVSGGRHFGSVRVNDMPAFLRFPWRIDDPEQRARLLRRSFEKGLGIAATYPAPVTGVPELMTDNRGEGCPVAERLCRTLVTLPVHNLMTPRDLANIESNIEAFAKKHQTFEPVTEGGHRRRSPEWETEPEQLSS</sequence>
<dbReference type="Pfam" id="PF01041">
    <property type="entry name" value="DegT_DnrJ_EryC1"/>
    <property type="match status" value="2"/>
</dbReference>
<dbReference type="GO" id="GO:0008483">
    <property type="term" value="F:transaminase activity"/>
    <property type="evidence" value="ECO:0007669"/>
    <property type="project" value="TreeGrafter"/>
</dbReference>
<comment type="caution">
    <text evidence="6">The sequence shown here is derived from an EMBL/GenBank/DDBJ whole genome shotgun (WGS) entry which is preliminary data.</text>
</comment>
<accession>A0A1X0YDZ6</accession>
<keyword evidence="7" id="KW-1185">Reference proteome</keyword>
<evidence type="ECO:0008006" key="8">
    <source>
        <dbReference type="Google" id="ProtNLM"/>
    </source>
</evidence>
<dbReference type="Gene3D" id="3.40.640.10">
    <property type="entry name" value="Type I PLP-dependent aspartate aminotransferase-like (Major domain)"/>
    <property type="match status" value="1"/>
</dbReference>
<dbReference type="OrthoDB" id="5454373at2"/>
<feature type="modified residue" description="N6-(pyridoxal phosphate)lysine" evidence="3">
    <location>
        <position position="184"/>
    </location>
</feature>
<evidence type="ECO:0000256" key="3">
    <source>
        <dbReference type="PIRSR" id="PIRSR000390-2"/>
    </source>
</evidence>
<evidence type="ECO:0000313" key="6">
    <source>
        <dbReference type="EMBL" id="ORJ63388.1"/>
    </source>
</evidence>
<reference evidence="6 7" key="1">
    <citation type="submission" date="2017-03" db="EMBL/GenBank/DDBJ databases">
        <title>Genome sequence of Geothermobacter sp. EPR-M, Deep-Sea Iron Reducer.</title>
        <authorList>
            <person name="Tully B."/>
            <person name="Savalia P."/>
            <person name="Abuyen K."/>
            <person name="Baughan C."/>
            <person name="Romero E."/>
            <person name="Ronkowski C."/>
            <person name="Torres B."/>
            <person name="Tremblay J."/>
            <person name="Trujillo A."/>
            <person name="Tyler M."/>
            <person name="Perez-Rodriguez I."/>
            <person name="Amend J."/>
        </authorList>
    </citation>
    <scope>NUCLEOTIDE SEQUENCE [LARGE SCALE GENOMIC DNA]</scope>
    <source>
        <strain evidence="6 7">EPR-M</strain>
    </source>
</reference>
<dbReference type="GO" id="GO:0030170">
    <property type="term" value="F:pyridoxal phosphate binding"/>
    <property type="evidence" value="ECO:0007669"/>
    <property type="project" value="TreeGrafter"/>
</dbReference>
<dbReference type="SUPFAM" id="SSF53383">
    <property type="entry name" value="PLP-dependent transferases"/>
    <property type="match status" value="1"/>
</dbReference>
<dbReference type="RefSeq" id="WP_085008425.1">
    <property type="nucleotide sequence ID" value="NZ_NAAD01000001.1"/>
</dbReference>
<evidence type="ECO:0000256" key="5">
    <source>
        <dbReference type="SAM" id="MobiDB-lite"/>
    </source>
</evidence>
<evidence type="ECO:0000256" key="4">
    <source>
        <dbReference type="RuleBase" id="RU004508"/>
    </source>
</evidence>
<dbReference type="InterPro" id="IPR015422">
    <property type="entry name" value="PyrdxlP-dep_Trfase_small"/>
</dbReference>
<name>A0A1X0YDZ6_9BACT</name>
<feature type="active site" description="Proton acceptor" evidence="2">
    <location>
        <position position="184"/>
    </location>
</feature>
<gene>
    <name evidence="6" type="ORF">B5V00_00550</name>
</gene>
<dbReference type="PIRSF" id="PIRSF000390">
    <property type="entry name" value="PLP_StrS"/>
    <property type="match status" value="1"/>
</dbReference>
<dbReference type="PANTHER" id="PTHR30244">
    <property type="entry name" value="TRANSAMINASE"/>
    <property type="match status" value="1"/>
</dbReference>
<feature type="compositionally biased region" description="Acidic residues" evidence="5">
    <location>
        <begin position="422"/>
        <end position="431"/>
    </location>
</feature>
<dbReference type="PANTHER" id="PTHR30244:SF34">
    <property type="entry name" value="DTDP-4-AMINO-4,6-DIDEOXYGALACTOSE TRANSAMINASE"/>
    <property type="match status" value="1"/>
</dbReference>
<dbReference type="STRING" id="1969733.B5V00_00550"/>
<protein>
    <recommendedName>
        <fullName evidence="8">dTDP-4-amino-4,6-dideoxygalactose transaminase</fullName>
    </recommendedName>
</protein>
<evidence type="ECO:0000256" key="2">
    <source>
        <dbReference type="PIRSR" id="PIRSR000390-1"/>
    </source>
</evidence>
<dbReference type="InterPro" id="IPR000653">
    <property type="entry name" value="DegT/StrS_aminotransferase"/>
</dbReference>
<proteinExistence type="inferred from homology"/>